<dbReference type="RefSeq" id="WP_326508999.1">
    <property type="nucleotide sequence ID" value="NZ_JAWIIV010000028.1"/>
</dbReference>
<protein>
    <submittedName>
        <fullName evidence="1">Uncharacterized protein</fullName>
    </submittedName>
</protein>
<evidence type="ECO:0000313" key="2">
    <source>
        <dbReference type="Proteomes" id="UP001352263"/>
    </source>
</evidence>
<reference evidence="1 2" key="1">
    <citation type="submission" date="2023-10" db="EMBL/GenBank/DDBJ databases">
        <title>Noviherbaspirillum sp. CPCC 100848 genome assembly.</title>
        <authorList>
            <person name="Li X.Y."/>
            <person name="Fang X.M."/>
        </authorList>
    </citation>
    <scope>NUCLEOTIDE SEQUENCE [LARGE SCALE GENOMIC DNA]</scope>
    <source>
        <strain evidence="1 2">CPCC 100848</strain>
    </source>
</reference>
<name>A0ABU6JFK4_9BURK</name>
<sequence length="127" mass="13367">MTVHVKAEASFQASPTVSITIPLPPQLAHIAASGKRPFPWQTGQVFSPVCSVPGAAWSPGFLIDAAGKSGAEGLLMRAPDPVDDQGGFQALGKDKTGNGLDCTIDPRFCPRRSLIVDGFTPRPLAVW</sequence>
<proteinExistence type="predicted"/>
<organism evidence="1 2">
    <name type="scientific">Noviherbaspirillum album</name>
    <dbReference type="NCBI Taxonomy" id="3080276"/>
    <lineage>
        <taxon>Bacteria</taxon>
        <taxon>Pseudomonadati</taxon>
        <taxon>Pseudomonadota</taxon>
        <taxon>Betaproteobacteria</taxon>
        <taxon>Burkholderiales</taxon>
        <taxon>Oxalobacteraceae</taxon>
        <taxon>Noviherbaspirillum</taxon>
    </lineage>
</organism>
<comment type="caution">
    <text evidence="1">The sequence shown here is derived from an EMBL/GenBank/DDBJ whole genome shotgun (WGS) entry which is preliminary data.</text>
</comment>
<keyword evidence="2" id="KW-1185">Reference proteome</keyword>
<dbReference type="Proteomes" id="UP001352263">
    <property type="component" value="Unassembled WGS sequence"/>
</dbReference>
<gene>
    <name evidence="1" type="ORF">RY831_24475</name>
</gene>
<accession>A0ABU6JFK4</accession>
<evidence type="ECO:0000313" key="1">
    <source>
        <dbReference type="EMBL" id="MEC4722323.1"/>
    </source>
</evidence>
<dbReference type="EMBL" id="JAWIIV010000028">
    <property type="protein sequence ID" value="MEC4722323.1"/>
    <property type="molecule type" value="Genomic_DNA"/>
</dbReference>